<evidence type="ECO:0000256" key="4">
    <source>
        <dbReference type="PROSITE-ProRule" id="PRU00723"/>
    </source>
</evidence>
<dbReference type="PANTHER" id="PTHR47650:SF2">
    <property type="entry name" value="ZINC FINGER CCCH DOMAIN-CONTAINING PROTEIN 22"/>
    <property type="match status" value="1"/>
</dbReference>
<evidence type="ECO:0000313" key="9">
    <source>
        <dbReference type="Proteomes" id="UP000325081"/>
    </source>
</evidence>
<dbReference type="Gene3D" id="2.30.30.1190">
    <property type="match status" value="1"/>
</dbReference>
<gene>
    <name evidence="8" type="ORF">STAS_08545</name>
</gene>
<evidence type="ECO:0000313" key="8">
    <source>
        <dbReference type="EMBL" id="GER32483.1"/>
    </source>
</evidence>
<dbReference type="InterPro" id="IPR041367">
    <property type="entry name" value="Znf-CCCH_4"/>
</dbReference>
<sequence length="505" mass="56711">MADEEDERVLEQQLHFQLNEQKESLAAVIDALAADASNPELLSIHLELVQSIKEAEEGLFHLKKARLLREADSVLEGSVSVDVKPEPCDPMNAEAEPLANESFSVGSKCRFRHTNGRWYDGQVVGLEGSESAKISFLTPTSESMLMCKFFLQKRCRFGSSCRLSHGIDVPLSSLKTYKSTTWEQTLVGSTIWALPNPKSGGIWREAELESWDDELKTGQVIFRDDGSSKNLEPESITLSEYAEVSGGEEEEETDTNSDQSDSSEYEEEEEEEDNDSWQQGLGFLESTNSRRGVQTETAIFAKWENHTRGIASKMMASMGYREGMGLGASGQGMVDPIPVKVLPPKQSLDYAVKNNKKSNSENKESGVKKKRTRGGKRIRDKKMAAKVKAARDEEDSKDFFSLINSQLAAHGSEKKRKKEVDEDDVFKKEDRRALLAREDEVKSLRAQAERLEEMVQRNRKEKVVHDAAMRKLNEVRKALADAEAARASTSSAVSRKEKEKKWLKF</sequence>
<comment type="caution">
    <text evidence="8">The sequence shown here is derived from an EMBL/GenBank/DDBJ whole genome shotgun (WGS) entry which is preliminary data.</text>
</comment>
<reference evidence="9" key="1">
    <citation type="journal article" date="2019" name="Curr. Biol.">
        <title>Genome Sequence of Striga asiatica Provides Insight into the Evolution of Plant Parasitism.</title>
        <authorList>
            <person name="Yoshida S."/>
            <person name="Kim S."/>
            <person name="Wafula E.K."/>
            <person name="Tanskanen J."/>
            <person name="Kim Y.M."/>
            <person name="Honaas L."/>
            <person name="Yang Z."/>
            <person name="Spallek T."/>
            <person name="Conn C.E."/>
            <person name="Ichihashi Y."/>
            <person name="Cheong K."/>
            <person name="Cui S."/>
            <person name="Der J.P."/>
            <person name="Gundlach H."/>
            <person name="Jiao Y."/>
            <person name="Hori C."/>
            <person name="Ishida J.K."/>
            <person name="Kasahara H."/>
            <person name="Kiba T."/>
            <person name="Kim M.S."/>
            <person name="Koo N."/>
            <person name="Laohavisit A."/>
            <person name="Lee Y.H."/>
            <person name="Lumba S."/>
            <person name="McCourt P."/>
            <person name="Mortimer J.C."/>
            <person name="Mutuku J.M."/>
            <person name="Nomura T."/>
            <person name="Sasaki-Sekimoto Y."/>
            <person name="Seto Y."/>
            <person name="Wang Y."/>
            <person name="Wakatake T."/>
            <person name="Sakakibara H."/>
            <person name="Demura T."/>
            <person name="Yamaguchi S."/>
            <person name="Yoneyama K."/>
            <person name="Manabe R.I."/>
            <person name="Nelson D.C."/>
            <person name="Schulman A.H."/>
            <person name="Timko M.P."/>
            <person name="dePamphilis C.W."/>
            <person name="Choi D."/>
            <person name="Shirasu K."/>
        </authorList>
    </citation>
    <scope>NUCLEOTIDE SEQUENCE [LARGE SCALE GENOMIC DNA]</scope>
    <source>
        <strain evidence="9">cv. UVA1</strain>
    </source>
</reference>
<feature type="region of interest" description="Disordered" evidence="5">
    <location>
        <begin position="483"/>
        <end position="505"/>
    </location>
</feature>
<organism evidence="8 9">
    <name type="scientific">Striga asiatica</name>
    <name type="common">Asiatic witchweed</name>
    <name type="synonym">Buchnera asiatica</name>
    <dbReference type="NCBI Taxonomy" id="4170"/>
    <lineage>
        <taxon>Eukaryota</taxon>
        <taxon>Viridiplantae</taxon>
        <taxon>Streptophyta</taxon>
        <taxon>Embryophyta</taxon>
        <taxon>Tracheophyta</taxon>
        <taxon>Spermatophyta</taxon>
        <taxon>Magnoliopsida</taxon>
        <taxon>eudicotyledons</taxon>
        <taxon>Gunneridae</taxon>
        <taxon>Pentapetalae</taxon>
        <taxon>asterids</taxon>
        <taxon>lamiids</taxon>
        <taxon>Lamiales</taxon>
        <taxon>Orobanchaceae</taxon>
        <taxon>Buchnereae</taxon>
        <taxon>Striga</taxon>
    </lineage>
</organism>
<evidence type="ECO:0000256" key="3">
    <source>
        <dbReference type="ARBA" id="ARBA00022833"/>
    </source>
</evidence>
<feature type="compositionally biased region" description="Basic and acidic residues" evidence="5">
    <location>
        <begin position="494"/>
        <end position="505"/>
    </location>
</feature>
<protein>
    <submittedName>
        <fullName evidence="8">Zinc finger (CCCH-type) family protein /D111/G-patch domain-containing protein</fullName>
    </submittedName>
</protein>
<feature type="compositionally biased region" description="Acidic residues" evidence="5">
    <location>
        <begin position="246"/>
        <end position="275"/>
    </location>
</feature>
<dbReference type="GO" id="GO:0008270">
    <property type="term" value="F:zinc ion binding"/>
    <property type="evidence" value="ECO:0007669"/>
    <property type="project" value="UniProtKB-KW"/>
</dbReference>
<dbReference type="PROSITE" id="PS50174">
    <property type="entry name" value="G_PATCH"/>
    <property type="match status" value="1"/>
</dbReference>
<proteinExistence type="predicted"/>
<feature type="region of interest" description="Disordered" evidence="5">
    <location>
        <begin position="345"/>
        <end position="394"/>
    </location>
</feature>
<keyword evidence="3 4" id="KW-0862">Zinc</keyword>
<dbReference type="OrthoDB" id="4822at2759"/>
<evidence type="ECO:0000256" key="1">
    <source>
        <dbReference type="ARBA" id="ARBA00022723"/>
    </source>
</evidence>
<dbReference type="PROSITE" id="PS50103">
    <property type="entry name" value="ZF_C3H1"/>
    <property type="match status" value="1"/>
</dbReference>
<dbReference type="PANTHER" id="PTHR47650">
    <property type="entry name" value="ZINC FINGER CCCH DOMAIN-CONTAINING PROTEIN 22"/>
    <property type="match status" value="1"/>
</dbReference>
<feature type="compositionally biased region" description="Basic residues" evidence="5">
    <location>
        <begin position="368"/>
        <end position="380"/>
    </location>
</feature>
<dbReference type="Pfam" id="PF18044">
    <property type="entry name" value="zf-CCCH_4"/>
    <property type="match status" value="1"/>
</dbReference>
<feature type="zinc finger region" description="C3H1-type" evidence="4">
    <location>
        <begin position="141"/>
        <end position="168"/>
    </location>
</feature>
<dbReference type="Pfam" id="PF01585">
    <property type="entry name" value="G-patch"/>
    <property type="match status" value="1"/>
</dbReference>
<dbReference type="InterPro" id="IPR000571">
    <property type="entry name" value="Znf_CCCH"/>
</dbReference>
<feature type="domain" description="G-patch" evidence="7">
    <location>
        <begin position="307"/>
        <end position="353"/>
    </location>
</feature>
<evidence type="ECO:0000256" key="5">
    <source>
        <dbReference type="SAM" id="MobiDB-lite"/>
    </source>
</evidence>
<dbReference type="InterPro" id="IPR000467">
    <property type="entry name" value="G_patch_dom"/>
</dbReference>
<dbReference type="EMBL" id="BKCP01004616">
    <property type="protein sequence ID" value="GER32483.1"/>
    <property type="molecule type" value="Genomic_DNA"/>
</dbReference>
<evidence type="ECO:0000256" key="2">
    <source>
        <dbReference type="ARBA" id="ARBA00022771"/>
    </source>
</evidence>
<accession>A0A5A7PHZ2</accession>
<keyword evidence="2 4" id="KW-0863">Zinc-finger</keyword>
<keyword evidence="1 4" id="KW-0479">Metal-binding</keyword>
<keyword evidence="9" id="KW-1185">Reference proteome</keyword>
<feature type="region of interest" description="Disordered" evidence="5">
    <location>
        <begin position="224"/>
        <end position="279"/>
    </location>
</feature>
<name>A0A5A7PHZ2_STRAF</name>
<evidence type="ECO:0000259" key="7">
    <source>
        <dbReference type="PROSITE" id="PS50174"/>
    </source>
</evidence>
<evidence type="ECO:0000259" key="6">
    <source>
        <dbReference type="PROSITE" id="PS50103"/>
    </source>
</evidence>
<dbReference type="AlphaFoldDB" id="A0A5A7PHZ2"/>
<dbReference type="SMART" id="SM00443">
    <property type="entry name" value="G_patch"/>
    <property type="match status" value="1"/>
</dbReference>
<feature type="non-terminal residue" evidence="8">
    <location>
        <position position="505"/>
    </location>
</feature>
<feature type="domain" description="C3H1-type" evidence="6">
    <location>
        <begin position="141"/>
        <end position="168"/>
    </location>
</feature>
<dbReference type="GO" id="GO:0003676">
    <property type="term" value="F:nucleic acid binding"/>
    <property type="evidence" value="ECO:0007669"/>
    <property type="project" value="InterPro"/>
</dbReference>
<feature type="compositionally biased region" description="Basic and acidic residues" evidence="5">
    <location>
        <begin position="358"/>
        <end position="367"/>
    </location>
</feature>
<dbReference type="Proteomes" id="UP000325081">
    <property type="component" value="Unassembled WGS sequence"/>
</dbReference>